<evidence type="ECO:0000313" key="2">
    <source>
        <dbReference type="EMBL" id="MCX2802758.1"/>
    </source>
</evidence>
<dbReference type="RefSeq" id="WP_266066509.1">
    <property type="nucleotide sequence ID" value="NZ_JAPHQB010000023.1"/>
</dbReference>
<evidence type="ECO:0000256" key="1">
    <source>
        <dbReference type="SAM" id="MobiDB-lite"/>
    </source>
</evidence>
<dbReference type="Proteomes" id="UP001209730">
    <property type="component" value="Unassembled WGS sequence"/>
</dbReference>
<organism evidence="2 3">
    <name type="scientific">Microbulbifer thermotolerans</name>
    <dbReference type="NCBI Taxonomy" id="252514"/>
    <lineage>
        <taxon>Bacteria</taxon>
        <taxon>Pseudomonadati</taxon>
        <taxon>Pseudomonadota</taxon>
        <taxon>Gammaproteobacteria</taxon>
        <taxon>Cellvibrionales</taxon>
        <taxon>Microbulbiferaceae</taxon>
        <taxon>Microbulbifer</taxon>
    </lineage>
</organism>
<feature type="region of interest" description="Disordered" evidence="1">
    <location>
        <begin position="58"/>
        <end position="83"/>
    </location>
</feature>
<evidence type="ECO:0000313" key="3">
    <source>
        <dbReference type="Proteomes" id="UP001209730"/>
    </source>
</evidence>
<dbReference type="AlphaFoldDB" id="A0AB35I266"/>
<reference evidence="2" key="1">
    <citation type="submission" date="2022-11" db="EMBL/GenBank/DDBJ databases">
        <title>Chitin-degrading and fungicidal potential of chitinolytic bacterial strains from marine environment of the Pacific Ocean regions.</title>
        <authorList>
            <person name="Pentekhina I."/>
            <person name="Nedashkovskaya O."/>
            <person name="Seitkalieva A."/>
            <person name="Podvolotskaya A."/>
            <person name="Tekutyeva L."/>
            <person name="Balabanova L."/>
        </authorList>
    </citation>
    <scope>NUCLEOTIDE SEQUENCE</scope>
    <source>
        <strain evidence="2">KMM 6838</strain>
    </source>
</reference>
<comment type="caution">
    <text evidence="2">The sequence shown here is derived from an EMBL/GenBank/DDBJ whole genome shotgun (WGS) entry which is preliminary data.</text>
</comment>
<sequence>MKNSAPALPPLFRLHCGAYSGDGRCARTPLITKKLFLNNIPLLDVRAKGIDYPLVESGDQSGAAGADCRDNRGAGQPTAGGHA</sequence>
<dbReference type="EMBL" id="JAPHQB010000023">
    <property type="protein sequence ID" value="MCX2802758.1"/>
    <property type="molecule type" value="Genomic_DNA"/>
</dbReference>
<accession>A0AB35I266</accession>
<proteinExistence type="predicted"/>
<name>A0AB35I266_MICTH</name>
<protein>
    <submittedName>
        <fullName evidence="2">Uncharacterized protein</fullName>
    </submittedName>
</protein>
<gene>
    <name evidence="2" type="ORF">OQJ68_13265</name>
</gene>